<proteinExistence type="predicted"/>
<keyword evidence="1" id="KW-0472">Membrane</keyword>
<dbReference type="RefSeq" id="WP_342690411.1">
    <property type="nucleotide sequence ID" value="NZ_JBCGDP010000002.1"/>
</dbReference>
<evidence type="ECO:0000313" key="2">
    <source>
        <dbReference type="EMBL" id="MEM0575284.1"/>
    </source>
</evidence>
<keyword evidence="1" id="KW-0812">Transmembrane</keyword>
<feature type="transmembrane region" description="Helical" evidence="1">
    <location>
        <begin position="176"/>
        <end position="200"/>
    </location>
</feature>
<comment type="caution">
    <text evidence="2">The sequence shown here is derived from an EMBL/GenBank/DDBJ whole genome shotgun (WGS) entry which is preliminary data.</text>
</comment>
<reference evidence="2 3" key="1">
    <citation type="submission" date="2024-03" db="EMBL/GenBank/DDBJ databases">
        <title>Two novel species of the genus Flavobacterium exhibiting potentially degradation of complex polysaccharides.</title>
        <authorList>
            <person name="Lian X."/>
        </authorList>
    </citation>
    <scope>NUCLEOTIDE SEQUENCE [LARGE SCALE GENOMIC DNA]</scope>
    <source>
        <strain evidence="2 3">N6</strain>
    </source>
</reference>
<sequence length="356" mass="42257">MAQYKILYYTIYSVAALFAVFTAFSIDFKKRNYKGAADWIVYVLMFAYIFLFGMRAENIGTDTTMYHWQYTHYDEITFGTDAPIGLIFNFLHIFSDGPQIFLFVMSLLYVSLNFYALKKYAKFYEFNFSLIVFSLISLFFFESLGINIIRQGLSLAFFVLAIVFRDVSPTKRLRWILFFILSICFHFTSLIPVILYLLILYFKRIRIIYFCIIYLLAVLSSAAGISFLSFKDYFIGFLLVDERRSGYLDGNDFSYDIGFKPQFVAFNTIFLILFVYLNKIQKNEFYSSLLKYYMLISSIFYMMFQIPFSDRWGIMSWCVIPFLFAPMFKVYQDKISLKATFSIFFLVFIFLFFQSR</sequence>
<keyword evidence="3" id="KW-1185">Reference proteome</keyword>
<name>A0ABU9NLY5_9FLAO</name>
<dbReference type="Proteomes" id="UP001468798">
    <property type="component" value="Unassembled WGS sequence"/>
</dbReference>
<feature type="transmembrane region" description="Helical" evidence="1">
    <location>
        <begin position="312"/>
        <end position="328"/>
    </location>
</feature>
<feature type="transmembrane region" description="Helical" evidence="1">
    <location>
        <begin position="335"/>
        <end position="353"/>
    </location>
</feature>
<gene>
    <name evidence="2" type="ORF">WFZ86_02145</name>
</gene>
<accession>A0ABU9NLY5</accession>
<evidence type="ECO:0000313" key="3">
    <source>
        <dbReference type="Proteomes" id="UP001468798"/>
    </source>
</evidence>
<evidence type="ECO:0000256" key="1">
    <source>
        <dbReference type="SAM" id="Phobius"/>
    </source>
</evidence>
<feature type="transmembrane region" description="Helical" evidence="1">
    <location>
        <begin position="207"/>
        <end position="230"/>
    </location>
</feature>
<dbReference type="Pfam" id="PF14897">
    <property type="entry name" value="EpsG"/>
    <property type="match status" value="1"/>
</dbReference>
<feature type="transmembrane region" description="Helical" evidence="1">
    <location>
        <begin position="6"/>
        <end position="24"/>
    </location>
</feature>
<feature type="transmembrane region" description="Helical" evidence="1">
    <location>
        <begin position="123"/>
        <end position="141"/>
    </location>
</feature>
<feature type="transmembrane region" description="Helical" evidence="1">
    <location>
        <begin position="289"/>
        <end position="306"/>
    </location>
</feature>
<protein>
    <submittedName>
        <fullName evidence="2">EpsG family protein</fullName>
    </submittedName>
</protein>
<feature type="transmembrane region" description="Helical" evidence="1">
    <location>
        <begin position="76"/>
        <end position="93"/>
    </location>
</feature>
<dbReference type="EMBL" id="JBCGDP010000002">
    <property type="protein sequence ID" value="MEM0575284.1"/>
    <property type="molecule type" value="Genomic_DNA"/>
</dbReference>
<keyword evidence="1" id="KW-1133">Transmembrane helix</keyword>
<organism evidence="2 3">
    <name type="scientific">Flavobacterium polysaccharolyticum</name>
    <dbReference type="NCBI Taxonomy" id="3133148"/>
    <lineage>
        <taxon>Bacteria</taxon>
        <taxon>Pseudomonadati</taxon>
        <taxon>Bacteroidota</taxon>
        <taxon>Flavobacteriia</taxon>
        <taxon>Flavobacteriales</taxon>
        <taxon>Flavobacteriaceae</taxon>
        <taxon>Flavobacterium</taxon>
    </lineage>
</organism>
<feature type="transmembrane region" description="Helical" evidence="1">
    <location>
        <begin position="257"/>
        <end position="277"/>
    </location>
</feature>
<feature type="transmembrane region" description="Helical" evidence="1">
    <location>
        <begin position="100"/>
        <end position="117"/>
    </location>
</feature>
<dbReference type="InterPro" id="IPR049458">
    <property type="entry name" value="EpsG-like"/>
</dbReference>
<feature type="transmembrane region" description="Helical" evidence="1">
    <location>
        <begin position="36"/>
        <end position="56"/>
    </location>
</feature>